<dbReference type="Proteomes" id="UP000635996">
    <property type="component" value="Unassembled WGS sequence"/>
</dbReference>
<dbReference type="EMBL" id="JAATEL010000032">
    <property type="protein sequence ID" value="NJP17047.1"/>
    <property type="molecule type" value="Genomic_DNA"/>
</dbReference>
<evidence type="ECO:0000313" key="2">
    <source>
        <dbReference type="Proteomes" id="UP000635996"/>
    </source>
</evidence>
<protein>
    <submittedName>
        <fullName evidence="1">Uncharacterized protein</fullName>
    </submittedName>
</protein>
<dbReference type="RefSeq" id="WP_168132297.1">
    <property type="nucleotide sequence ID" value="NZ_BMVZ01000029.1"/>
</dbReference>
<organism evidence="1 2">
    <name type="scientific">Streptomyces thermoviolaceus subsp. thermoviolaceus</name>
    <dbReference type="NCBI Taxonomy" id="66860"/>
    <lineage>
        <taxon>Bacteria</taxon>
        <taxon>Bacillati</taxon>
        <taxon>Actinomycetota</taxon>
        <taxon>Actinomycetes</taxon>
        <taxon>Kitasatosporales</taxon>
        <taxon>Streptomycetaceae</taxon>
        <taxon>Streptomyces</taxon>
    </lineage>
</organism>
<sequence length="134" mass="14786">MSEERPINPRFDDDVMFRQVAPGPPRYATTTDKPVRYFEVADKESGVVLGYVWASDEDDAAAWEARKAAGPRALMESSIWFHRLESAKGRGISPSQALQELLTEHADGKFGRARPDSLREAPNAAVVKALAKGE</sequence>
<gene>
    <name evidence="1" type="ORF">HCJ95_22900</name>
</gene>
<keyword evidence="2" id="KW-1185">Reference proteome</keyword>
<reference evidence="1 2" key="1">
    <citation type="submission" date="2020-03" db="EMBL/GenBank/DDBJ databases">
        <title>WGS of actinomycetes isolated from Thailand.</title>
        <authorList>
            <person name="Thawai C."/>
        </authorList>
    </citation>
    <scope>NUCLEOTIDE SEQUENCE [LARGE SCALE GENOMIC DNA]</scope>
    <source>
        <strain evidence="1 2">NBRC 13905</strain>
    </source>
</reference>
<name>A0ABX0YYE7_STRTL</name>
<accession>A0ABX0YYE7</accession>
<proteinExistence type="predicted"/>
<comment type="caution">
    <text evidence="1">The sequence shown here is derived from an EMBL/GenBank/DDBJ whole genome shotgun (WGS) entry which is preliminary data.</text>
</comment>
<evidence type="ECO:0000313" key="1">
    <source>
        <dbReference type="EMBL" id="NJP17047.1"/>
    </source>
</evidence>